<proteinExistence type="predicted"/>
<evidence type="ECO:0000313" key="2">
    <source>
        <dbReference type="Proteomes" id="UP000321863"/>
    </source>
</evidence>
<dbReference type="EMBL" id="BJYJ01000014">
    <property type="protein sequence ID" value="GEN76874.1"/>
    <property type="molecule type" value="Genomic_DNA"/>
</dbReference>
<reference evidence="1 2" key="1">
    <citation type="submission" date="2019-07" db="EMBL/GenBank/DDBJ databases">
        <title>Whole genome shotgun sequence of Chryseobacterium hagamense NBRC 105253.</title>
        <authorList>
            <person name="Hosoyama A."/>
            <person name="Uohara A."/>
            <person name="Ohji S."/>
            <person name="Ichikawa N."/>
        </authorList>
    </citation>
    <scope>NUCLEOTIDE SEQUENCE [LARGE SCALE GENOMIC DNA]</scope>
    <source>
        <strain evidence="1 2">NBRC 105253</strain>
    </source>
</reference>
<accession>A0A511YNW2</accession>
<keyword evidence="2" id="KW-1185">Reference proteome</keyword>
<name>A0A511YNW2_9FLAO</name>
<sequence>MGCEARLEDRLRMQESSFVRNRVTGPDDQNEYESDTSECTLILANPKASNHPIKKAPISESLK</sequence>
<gene>
    <name evidence="1" type="ORF">CHA01nite_26140</name>
</gene>
<protein>
    <submittedName>
        <fullName evidence="1">Uncharacterized protein</fullName>
    </submittedName>
</protein>
<comment type="caution">
    <text evidence="1">The sequence shown here is derived from an EMBL/GenBank/DDBJ whole genome shotgun (WGS) entry which is preliminary data.</text>
</comment>
<evidence type="ECO:0000313" key="1">
    <source>
        <dbReference type="EMBL" id="GEN76874.1"/>
    </source>
</evidence>
<dbReference type="AlphaFoldDB" id="A0A511YNW2"/>
<dbReference type="Proteomes" id="UP000321863">
    <property type="component" value="Unassembled WGS sequence"/>
</dbReference>
<organism evidence="1 2">
    <name type="scientific">Chryseobacterium hagamense</name>
    <dbReference type="NCBI Taxonomy" id="395935"/>
    <lineage>
        <taxon>Bacteria</taxon>
        <taxon>Pseudomonadati</taxon>
        <taxon>Bacteroidota</taxon>
        <taxon>Flavobacteriia</taxon>
        <taxon>Flavobacteriales</taxon>
        <taxon>Weeksellaceae</taxon>
        <taxon>Chryseobacterium group</taxon>
        <taxon>Chryseobacterium</taxon>
    </lineage>
</organism>